<feature type="compositionally biased region" description="Pro residues" evidence="3">
    <location>
        <begin position="842"/>
        <end position="859"/>
    </location>
</feature>
<dbReference type="PANTHER" id="PTHR19321:SF41">
    <property type="entry name" value="FASCETTO-RELATED"/>
    <property type="match status" value="1"/>
</dbReference>
<feature type="compositionally biased region" description="Low complexity" evidence="3">
    <location>
        <begin position="647"/>
        <end position="663"/>
    </location>
</feature>
<dbReference type="Pfam" id="PF03999">
    <property type="entry name" value="MAP65_ASE1"/>
    <property type="match status" value="1"/>
</dbReference>
<dbReference type="GO" id="GO:0005819">
    <property type="term" value="C:spindle"/>
    <property type="evidence" value="ECO:0007669"/>
    <property type="project" value="TreeGrafter"/>
</dbReference>
<keyword evidence="6" id="KW-1185">Reference proteome</keyword>
<feature type="compositionally biased region" description="Low complexity" evidence="3">
    <location>
        <begin position="871"/>
        <end position="886"/>
    </location>
</feature>
<comment type="caution">
    <text evidence="4">The sequence shown here is derived from an EMBL/GenBank/DDBJ whole genome shotgun (WGS) entry which is preliminary data.</text>
</comment>
<dbReference type="EMBL" id="BNCQ01000001">
    <property type="protein sequence ID" value="GIL93824.1"/>
    <property type="molecule type" value="Genomic_DNA"/>
</dbReference>
<feature type="compositionally biased region" description="Polar residues" evidence="3">
    <location>
        <begin position="829"/>
        <end position="838"/>
    </location>
</feature>
<feature type="compositionally biased region" description="Gly residues" evidence="3">
    <location>
        <begin position="568"/>
        <end position="589"/>
    </location>
</feature>
<dbReference type="GO" id="GO:0005737">
    <property type="term" value="C:cytoplasm"/>
    <property type="evidence" value="ECO:0007669"/>
    <property type="project" value="TreeGrafter"/>
</dbReference>
<dbReference type="InterPro" id="IPR007145">
    <property type="entry name" value="MAP65_Ase1_PRC1"/>
</dbReference>
<feature type="compositionally biased region" description="Low complexity" evidence="3">
    <location>
        <begin position="526"/>
        <end position="554"/>
    </location>
</feature>
<dbReference type="GO" id="GO:0008017">
    <property type="term" value="F:microtubule binding"/>
    <property type="evidence" value="ECO:0007669"/>
    <property type="project" value="InterPro"/>
</dbReference>
<evidence type="ECO:0000256" key="1">
    <source>
        <dbReference type="ARBA" id="ARBA00006187"/>
    </source>
</evidence>
<evidence type="ECO:0000313" key="6">
    <source>
        <dbReference type="Proteomes" id="UP000747110"/>
    </source>
</evidence>
<evidence type="ECO:0000256" key="3">
    <source>
        <dbReference type="SAM" id="MobiDB-lite"/>
    </source>
</evidence>
<feature type="compositionally biased region" description="Polar residues" evidence="3">
    <location>
        <begin position="616"/>
        <end position="627"/>
    </location>
</feature>
<evidence type="ECO:0000313" key="4">
    <source>
        <dbReference type="EMBL" id="GIL78964.1"/>
    </source>
</evidence>
<dbReference type="Proteomes" id="UP000747110">
    <property type="component" value="Unassembled WGS sequence"/>
</dbReference>
<dbReference type="GO" id="GO:0000226">
    <property type="term" value="P:microtubule cytoskeleton organization"/>
    <property type="evidence" value="ECO:0007669"/>
    <property type="project" value="InterPro"/>
</dbReference>
<feature type="coiled-coil region" evidence="2">
    <location>
        <begin position="51"/>
        <end position="85"/>
    </location>
</feature>
<proteinExistence type="inferred from homology"/>
<feature type="coiled-coil region" evidence="2">
    <location>
        <begin position="185"/>
        <end position="212"/>
    </location>
</feature>
<gene>
    <name evidence="4" type="ORF">Vretifemale_8351</name>
    <name evidence="5" type="ORF">Vretimale_194</name>
</gene>
<organism evidence="4 6">
    <name type="scientific">Volvox reticuliferus</name>
    <dbReference type="NCBI Taxonomy" id="1737510"/>
    <lineage>
        <taxon>Eukaryota</taxon>
        <taxon>Viridiplantae</taxon>
        <taxon>Chlorophyta</taxon>
        <taxon>core chlorophytes</taxon>
        <taxon>Chlorophyceae</taxon>
        <taxon>CS clade</taxon>
        <taxon>Chlamydomonadales</taxon>
        <taxon>Volvocaceae</taxon>
        <taxon>Volvox</taxon>
    </lineage>
</organism>
<dbReference type="OrthoDB" id="642895at2759"/>
<feature type="region of interest" description="Disordered" evidence="3">
    <location>
        <begin position="504"/>
        <end position="633"/>
    </location>
</feature>
<protein>
    <submittedName>
        <fullName evidence="4">Uncharacterized protein</fullName>
    </submittedName>
</protein>
<feature type="region of interest" description="Disordered" evidence="3">
    <location>
        <begin position="777"/>
        <end position="896"/>
    </location>
</feature>
<dbReference type="EMBL" id="BNCP01000014">
    <property type="protein sequence ID" value="GIL78964.1"/>
    <property type="molecule type" value="Genomic_DNA"/>
</dbReference>
<accession>A0A8J4CF64</accession>
<dbReference type="Gene3D" id="1.20.58.1520">
    <property type="match status" value="1"/>
</dbReference>
<name>A0A8J4CF64_9CHLO</name>
<feature type="region of interest" description="Disordered" evidence="3">
    <location>
        <begin position="645"/>
        <end position="671"/>
    </location>
</feature>
<dbReference type="PANTHER" id="PTHR19321">
    <property type="entry name" value="PROTEIN REGULATOR OF CYTOKINESIS 1 PRC1-RELATED"/>
    <property type="match status" value="1"/>
</dbReference>
<dbReference type="AlphaFoldDB" id="A0A8J4CF64"/>
<comment type="similarity">
    <text evidence="1">Belongs to the MAP65/ASE1 family.</text>
</comment>
<feature type="compositionally biased region" description="Low complexity" evidence="3">
    <location>
        <begin position="504"/>
        <end position="519"/>
    </location>
</feature>
<feature type="compositionally biased region" description="Basic and acidic residues" evidence="3">
    <location>
        <begin position="819"/>
        <end position="828"/>
    </location>
</feature>
<evidence type="ECO:0000313" key="5">
    <source>
        <dbReference type="EMBL" id="GIL93824.1"/>
    </source>
</evidence>
<keyword evidence="2" id="KW-0175">Coiled coil</keyword>
<reference evidence="4" key="1">
    <citation type="journal article" date="2021" name="Proc. Natl. Acad. Sci. U.S.A.">
        <title>Three genomes in the algal genus Volvox reveal the fate of a haploid sex-determining region after a transition to homothallism.</title>
        <authorList>
            <person name="Yamamoto K."/>
            <person name="Hamaji T."/>
            <person name="Kawai-Toyooka H."/>
            <person name="Matsuzaki R."/>
            <person name="Takahashi F."/>
            <person name="Nishimura Y."/>
            <person name="Kawachi M."/>
            <person name="Noguchi H."/>
            <person name="Minakuchi Y."/>
            <person name="Umen J.G."/>
            <person name="Toyoda A."/>
            <person name="Nozaki H."/>
        </authorList>
    </citation>
    <scope>NUCLEOTIDE SEQUENCE</scope>
    <source>
        <strain evidence="5">NIES-3785</strain>
        <strain evidence="4">NIES-3786</strain>
    </source>
</reference>
<sequence length="896" mass="94405">MVAQNANEDANQVAEVHLEAYSSHFRVCIGKLRSIWKQVGNDPDECRSQVVAAAEQALAAWTQAVEKAEADKHSIKALIQQHSSEIATIKSELDDGVDSQSMEAEFGSGSSGEGEATLLKTLDILKGTLQFWRVKRTARVQAYEALMEVHLSLKRQLGLRHKPEEDVDITTGALEYLQMENGKLIEEKGLRVVRAEEQLDKLRAICRELGEDCAAAAAEVHPALSSLSAEKESAEVLGCVYKLVGSPSKVTAGGDLDLSDAMFERLAFKIADMQRLKVDREAQSRDVLEMLGSLWDALSIPEDAPERSMVAKMLSPDRPQRLHKRTLDKCLAEVNRLEGCKAQAMRDLALSKARELEQLCISTRISPPHTGPLLAELDKPGQMTHVLSKLVRLVAEVQALAAKRAPILVQAQELLAAQADSAWLRSYNQNENRYKGRDASRNMQRAIKASKLRDRLGPMMESLLAALADWELEEGGPFLYDEQVLQETQLRVVEAELEQLALEKAPKPKSSLHSSVSASSGGGGVAAACGKPPAAGGRSAAGTSGSSTRSSSMAGAGGGAAPRATSSTGGGGSGGGGSGGGNSSSGGGSTTPRSVADAVRRMSLAPPVSARDNGVFRSSSSTNSNPGAATASKVMRSNDFSTGALRSLSQQQQQQHFSSSGASENASQNPNRLSLTFSSSISSAAAAAAAAGRSVVSQSLMSLGQTTPPGVRRTATAAAAAVACLSPTTAVMVVSPSPVRSKAGLADDIDDAAAATTSTASCVKNTAQELFRRYLGDSSEVSSKPTPTKGATYADAKPAKLNFSELSPTGADDDDDGADDVRATKCDTPKSTASSRSKQALQPPPPLQLPQHYPQPPQQPSKSGKTPPHKSGSVSSPTVVSPCESSKPSRIPRVRM</sequence>
<evidence type="ECO:0000256" key="2">
    <source>
        <dbReference type="SAM" id="Coils"/>
    </source>
</evidence>
<dbReference type="Proteomes" id="UP000722791">
    <property type="component" value="Unassembled WGS sequence"/>
</dbReference>